<dbReference type="Proteomes" id="UP000032067">
    <property type="component" value="Unassembled WGS sequence"/>
</dbReference>
<protein>
    <recommendedName>
        <fullName evidence="1">DUF6314 domain-containing protein</fullName>
    </recommendedName>
</protein>
<evidence type="ECO:0000259" key="1">
    <source>
        <dbReference type="Pfam" id="PF19834"/>
    </source>
</evidence>
<organism evidence="2 3">
    <name type="scientific">Variovorax paradoxus</name>
    <dbReference type="NCBI Taxonomy" id="34073"/>
    <lineage>
        <taxon>Bacteria</taxon>
        <taxon>Pseudomonadati</taxon>
        <taxon>Pseudomonadota</taxon>
        <taxon>Betaproteobacteria</taxon>
        <taxon>Burkholderiales</taxon>
        <taxon>Comamonadaceae</taxon>
        <taxon>Variovorax</taxon>
    </lineage>
</organism>
<comment type="caution">
    <text evidence="2">The sequence shown here is derived from an EMBL/GenBank/DDBJ whole genome shotgun (WGS) entry which is preliminary data.</text>
</comment>
<gene>
    <name evidence="2" type="ORF">RT97_23710</name>
</gene>
<reference evidence="2 3" key="1">
    <citation type="submission" date="2014-12" db="EMBL/GenBank/DDBJ databases">
        <title>16Stimator: statistical estimation of ribosomal gene copy numbers from draft genome assemblies.</title>
        <authorList>
            <person name="Perisin M.A."/>
            <person name="Vetter M."/>
            <person name="Gilbert J.A."/>
            <person name="Bergelson J."/>
        </authorList>
    </citation>
    <scope>NUCLEOTIDE SEQUENCE [LARGE SCALE GENOMIC DNA]</scope>
    <source>
        <strain evidence="2 3">MEDvA23</strain>
    </source>
</reference>
<feature type="domain" description="DUF6314" evidence="1">
    <location>
        <begin position="22"/>
        <end position="153"/>
    </location>
</feature>
<dbReference type="Pfam" id="PF19834">
    <property type="entry name" value="DUF6314"/>
    <property type="match status" value="1"/>
</dbReference>
<dbReference type="OrthoDB" id="8718325at2"/>
<name>A0A0D0M7S6_VARPD</name>
<proteinExistence type="predicted"/>
<dbReference type="RefSeq" id="WP_052810741.1">
    <property type="nucleotide sequence ID" value="NZ_JXQQ01000067.1"/>
</dbReference>
<dbReference type="AlphaFoldDB" id="A0A0D0M7S6"/>
<evidence type="ECO:0000313" key="3">
    <source>
        <dbReference type="Proteomes" id="UP000032067"/>
    </source>
</evidence>
<accession>A0A0D0M7S6</accession>
<sequence length="155" mass="17442">METMPLPPLAFWGTPDTVFERLEGAWDLDRTIEGKATMTGIAGFTRMETGQLKYREEGRIRLPDGQAFDGHREYVYERSQDGFSVFFAEAPLRLFHGIATVREGDALVGSAGHLCAADQYDSVYRFLADGAFIIDHLVKGPRKDYLSRTAFTRRG</sequence>
<dbReference type="InterPro" id="IPR045632">
    <property type="entry name" value="DUF6314"/>
</dbReference>
<evidence type="ECO:0000313" key="2">
    <source>
        <dbReference type="EMBL" id="KIQ25620.1"/>
    </source>
</evidence>
<dbReference type="EMBL" id="JXQQ01000067">
    <property type="protein sequence ID" value="KIQ25620.1"/>
    <property type="molecule type" value="Genomic_DNA"/>
</dbReference>